<organism evidence="2 3">
    <name type="scientific">Nonomuraea composti</name>
    <dbReference type="NCBI Taxonomy" id="2720023"/>
    <lineage>
        <taxon>Bacteria</taxon>
        <taxon>Bacillati</taxon>
        <taxon>Actinomycetota</taxon>
        <taxon>Actinomycetes</taxon>
        <taxon>Streptosporangiales</taxon>
        <taxon>Streptosporangiaceae</taxon>
        <taxon>Nonomuraea</taxon>
    </lineage>
</organism>
<dbReference type="Proteomes" id="UP000696294">
    <property type="component" value="Unassembled WGS sequence"/>
</dbReference>
<evidence type="ECO:0008006" key="4">
    <source>
        <dbReference type="Google" id="ProtNLM"/>
    </source>
</evidence>
<evidence type="ECO:0000313" key="2">
    <source>
        <dbReference type="EMBL" id="NJP93139.1"/>
    </source>
</evidence>
<reference evidence="2 3" key="1">
    <citation type="submission" date="2020-03" db="EMBL/GenBank/DDBJ databases">
        <title>WGS of actinomycetes isolated from Thailand.</title>
        <authorList>
            <person name="Thawai C."/>
        </authorList>
    </citation>
    <scope>NUCLEOTIDE SEQUENCE [LARGE SCALE GENOMIC DNA]</scope>
    <source>
        <strain evidence="2 3">FMUSA5-5</strain>
    </source>
</reference>
<feature type="compositionally biased region" description="Polar residues" evidence="1">
    <location>
        <begin position="128"/>
        <end position="139"/>
    </location>
</feature>
<dbReference type="EMBL" id="JAATEP010000020">
    <property type="protein sequence ID" value="NJP93139.1"/>
    <property type="molecule type" value="Genomic_DNA"/>
</dbReference>
<feature type="compositionally biased region" description="Low complexity" evidence="1">
    <location>
        <begin position="113"/>
        <end position="127"/>
    </location>
</feature>
<feature type="region of interest" description="Disordered" evidence="1">
    <location>
        <begin position="100"/>
        <end position="139"/>
    </location>
</feature>
<keyword evidence="3" id="KW-1185">Reference proteome</keyword>
<dbReference type="RefSeq" id="WP_168012999.1">
    <property type="nucleotide sequence ID" value="NZ_JAATEP010000020.1"/>
</dbReference>
<dbReference type="SUPFAM" id="SSF50939">
    <property type="entry name" value="Sialidases"/>
    <property type="match status" value="1"/>
</dbReference>
<comment type="caution">
    <text evidence="2">The sequence shown here is derived from an EMBL/GenBank/DDBJ whole genome shotgun (WGS) entry which is preliminary data.</text>
</comment>
<evidence type="ECO:0000256" key="1">
    <source>
        <dbReference type="SAM" id="MobiDB-lite"/>
    </source>
</evidence>
<gene>
    <name evidence="2" type="ORF">HCN51_27455</name>
</gene>
<evidence type="ECO:0000313" key="3">
    <source>
        <dbReference type="Proteomes" id="UP000696294"/>
    </source>
</evidence>
<sequence length="139" mass="14686">MLASAAASPAAADSTDIDRPIIVETVSGTSPLPAGCGAPPADGYTLNPNIEVLPSLARDPNRPQHLVTIYQQDRWNRYGSNGAMTAVSDDYGQTWQEPVTLQRNDDPNVFNDRPTVTAARTTPASSTYRPTAASSAPSS</sequence>
<accession>A0ABX1BBL9</accession>
<proteinExistence type="predicted"/>
<name>A0ABX1BBL9_9ACTN</name>
<protein>
    <recommendedName>
        <fullName evidence="4">Exo-alpha-sialidase</fullName>
    </recommendedName>
</protein>
<dbReference type="InterPro" id="IPR036278">
    <property type="entry name" value="Sialidase_sf"/>
</dbReference>